<dbReference type="PANTHER" id="PTHR45862">
    <property type="entry name" value="PROTEIN SGT1 HOMOLOG"/>
    <property type="match status" value="1"/>
</dbReference>
<dbReference type="GO" id="GO:0051087">
    <property type="term" value="F:protein-folding chaperone binding"/>
    <property type="evidence" value="ECO:0007669"/>
    <property type="project" value="InterPro"/>
</dbReference>
<dbReference type="InterPro" id="IPR044563">
    <property type="entry name" value="Sgt1-like"/>
</dbReference>
<reference evidence="2 3" key="1">
    <citation type="submission" date="2017-07" db="EMBL/GenBank/DDBJ databases">
        <authorList>
            <person name="Talla V."/>
            <person name="Backstrom N."/>
        </authorList>
    </citation>
    <scope>NUCLEOTIDE SEQUENCE [LARGE SCALE GENOMIC DNA]</scope>
</reference>
<dbReference type="Proteomes" id="UP000324832">
    <property type="component" value="Unassembled WGS sequence"/>
</dbReference>
<dbReference type="EMBL" id="FZQP02003190">
    <property type="protein sequence ID" value="VVC97439.1"/>
    <property type="molecule type" value="Genomic_DNA"/>
</dbReference>
<sequence>MNDSKENPAEPVKPKIKHDWYQTDAFVVVTILIKNAVKEKVKVHYGEHSCEHFYITKSRKVARLSWSCILFSYLKYKRT</sequence>
<organism evidence="2 3">
    <name type="scientific">Leptidea sinapis</name>
    <dbReference type="NCBI Taxonomy" id="189913"/>
    <lineage>
        <taxon>Eukaryota</taxon>
        <taxon>Metazoa</taxon>
        <taxon>Ecdysozoa</taxon>
        <taxon>Arthropoda</taxon>
        <taxon>Hexapoda</taxon>
        <taxon>Insecta</taxon>
        <taxon>Pterygota</taxon>
        <taxon>Neoptera</taxon>
        <taxon>Endopterygota</taxon>
        <taxon>Lepidoptera</taxon>
        <taxon>Glossata</taxon>
        <taxon>Ditrysia</taxon>
        <taxon>Papilionoidea</taxon>
        <taxon>Pieridae</taxon>
        <taxon>Dismorphiinae</taxon>
        <taxon>Leptidea</taxon>
    </lineage>
</organism>
<protein>
    <recommendedName>
        <fullName evidence="1">CS domain-containing protein</fullName>
    </recommendedName>
</protein>
<dbReference type="Pfam" id="PF04969">
    <property type="entry name" value="CS"/>
    <property type="match status" value="1"/>
</dbReference>
<keyword evidence="3" id="KW-1185">Reference proteome</keyword>
<accession>A0A5E4QGM1</accession>
<dbReference type="InterPro" id="IPR007052">
    <property type="entry name" value="CS_dom"/>
</dbReference>
<gene>
    <name evidence="2" type="ORF">LSINAPIS_LOCUS8713</name>
</gene>
<feature type="domain" description="CS" evidence="1">
    <location>
        <begin position="17"/>
        <end position="53"/>
    </location>
</feature>
<evidence type="ECO:0000259" key="1">
    <source>
        <dbReference type="Pfam" id="PF04969"/>
    </source>
</evidence>
<evidence type="ECO:0000313" key="2">
    <source>
        <dbReference type="EMBL" id="VVC97439.1"/>
    </source>
</evidence>
<dbReference type="InterPro" id="IPR008978">
    <property type="entry name" value="HSP20-like_chaperone"/>
</dbReference>
<dbReference type="AlphaFoldDB" id="A0A5E4QGM1"/>
<name>A0A5E4QGM1_9NEOP</name>
<dbReference type="SUPFAM" id="SSF49764">
    <property type="entry name" value="HSP20-like chaperones"/>
    <property type="match status" value="1"/>
</dbReference>
<proteinExistence type="predicted"/>
<evidence type="ECO:0000313" key="3">
    <source>
        <dbReference type="Proteomes" id="UP000324832"/>
    </source>
</evidence>
<dbReference type="Gene3D" id="2.60.40.790">
    <property type="match status" value="1"/>
</dbReference>